<dbReference type="AlphaFoldDB" id="A0AAY4CZR2"/>
<dbReference type="PANTHER" id="PTHR23095">
    <property type="entry name" value="PARANEOPLASTIC ANTIGEN"/>
    <property type="match status" value="1"/>
</dbReference>
<organism evidence="3 4">
    <name type="scientific">Denticeps clupeoides</name>
    <name type="common">denticle herring</name>
    <dbReference type="NCBI Taxonomy" id="299321"/>
    <lineage>
        <taxon>Eukaryota</taxon>
        <taxon>Metazoa</taxon>
        <taxon>Chordata</taxon>
        <taxon>Craniata</taxon>
        <taxon>Vertebrata</taxon>
        <taxon>Euteleostomi</taxon>
        <taxon>Actinopterygii</taxon>
        <taxon>Neopterygii</taxon>
        <taxon>Teleostei</taxon>
        <taxon>Clupei</taxon>
        <taxon>Clupeiformes</taxon>
        <taxon>Denticipitoidei</taxon>
        <taxon>Denticipitidae</taxon>
        <taxon>Denticeps</taxon>
    </lineage>
</organism>
<dbReference type="Gene3D" id="4.10.60.10">
    <property type="entry name" value="Zinc finger, CCHC-type"/>
    <property type="match status" value="1"/>
</dbReference>
<evidence type="ECO:0000259" key="2">
    <source>
        <dbReference type="PROSITE" id="PS50158"/>
    </source>
</evidence>
<dbReference type="Ensembl" id="ENSDCDT00010048428.1">
    <property type="protein sequence ID" value="ENSDCDP00010038760.1"/>
    <property type="gene ID" value="ENSDCDG00010025021.1"/>
</dbReference>
<dbReference type="SUPFAM" id="SSF57756">
    <property type="entry name" value="Retrovirus zinc finger-like domains"/>
    <property type="match status" value="1"/>
</dbReference>
<sequence>MAHTSQFREEFSDWCIGEELPETHALMLVLSDDVKVIEIEETLHTIECLGRVRVRGKTFKSNLQRFFVLCECKESIDAKLVPPQIWPHPDAVPWLVVTACDDAPDADEFSTKLKLLLQSEGKTMSDVQAMFSTDSESPAPISLLRAVGDLLDRIGKTSSDGGSFRRLRIFSGTFPTPVGEESFDLWNEQAYLMISECDCSDKEKKRRIMESIRGPALEVIKAARDDTPDLSSRDYVKALERAFGSAESGEDLYFTFRLMQQLPCEKLSDFVRRLEKPLSKVLQKGGISLADKDRVRVEQLLRGADARADLKLLQLRLRECLSNPPNFLQLLSEIRAEEEYEDSRAKLSTSVHNKRVNVQPAIQTDIQELKLQLQDLKTQLSSIRLQNKQSDGYFCYRCGGAGHIANKCHNEENQRTKNKLKSTVHGDNGNLNCSVKRKCRKVSQEHRRHSNDLWKKQ</sequence>
<dbReference type="InterPro" id="IPR036875">
    <property type="entry name" value="Znf_CCHC_sf"/>
</dbReference>
<feature type="domain" description="CCHC-type" evidence="2">
    <location>
        <begin position="395"/>
        <end position="408"/>
    </location>
</feature>
<keyword evidence="1" id="KW-0862">Zinc</keyword>
<protein>
    <recommendedName>
        <fullName evidence="2">CCHC-type domain-containing protein</fullName>
    </recommendedName>
</protein>
<keyword evidence="1" id="KW-0863">Zinc-finger</keyword>
<dbReference type="Pfam" id="PF14893">
    <property type="entry name" value="PNMA"/>
    <property type="match status" value="1"/>
</dbReference>
<evidence type="ECO:0000256" key="1">
    <source>
        <dbReference type="PROSITE-ProRule" id="PRU00047"/>
    </source>
</evidence>
<dbReference type="GO" id="GO:0003676">
    <property type="term" value="F:nucleic acid binding"/>
    <property type="evidence" value="ECO:0007669"/>
    <property type="project" value="InterPro"/>
</dbReference>
<reference evidence="3" key="2">
    <citation type="submission" date="2025-08" db="UniProtKB">
        <authorList>
            <consortium name="Ensembl"/>
        </authorList>
    </citation>
    <scope>IDENTIFICATION</scope>
</reference>
<dbReference type="InterPro" id="IPR048270">
    <property type="entry name" value="PNMA_C"/>
</dbReference>
<dbReference type="PROSITE" id="PS50158">
    <property type="entry name" value="ZF_CCHC"/>
    <property type="match status" value="1"/>
</dbReference>
<keyword evidence="4" id="KW-1185">Reference proteome</keyword>
<dbReference type="Pfam" id="PF20846">
    <property type="entry name" value="PNMA_N"/>
    <property type="match status" value="1"/>
</dbReference>
<dbReference type="Proteomes" id="UP000694580">
    <property type="component" value="Chromosome 1"/>
</dbReference>
<dbReference type="GeneTree" id="ENSGT01030000234522"/>
<dbReference type="InterPro" id="IPR048271">
    <property type="entry name" value="PNMA_N"/>
</dbReference>
<name>A0AAY4CZR2_9TELE</name>
<dbReference type="InterPro" id="IPR001878">
    <property type="entry name" value="Znf_CCHC"/>
</dbReference>
<proteinExistence type="predicted"/>
<keyword evidence="1" id="KW-0479">Metal-binding</keyword>
<dbReference type="InterPro" id="IPR026523">
    <property type="entry name" value="PNMA"/>
</dbReference>
<reference evidence="3" key="3">
    <citation type="submission" date="2025-09" db="UniProtKB">
        <authorList>
            <consortium name="Ensembl"/>
        </authorList>
    </citation>
    <scope>IDENTIFICATION</scope>
</reference>
<evidence type="ECO:0000313" key="3">
    <source>
        <dbReference type="Ensembl" id="ENSDCDP00010038760.1"/>
    </source>
</evidence>
<dbReference type="PANTHER" id="PTHR23095:SF51">
    <property type="entry name" value="PARANEOPLASTIC ANTIGEN MA1 HOMOLOG-RELATED"/>
    <property type="match status" value="1"/>
</dbReference>
<accession>A0AAY4CZR2</accession>
<dbReference type="GO" id="GO:0008270">
    <property type="term" value="F:zinc ion binding"/>
    <property type="evidence" value="ECO:0007669"/>
    <property type="project" value="UniProtKB-KW"/>
</dbReference>
<reference evidence="3 4" key="1">
    <citation type="submission" date="2020-06" db="EMBL/GenBank/DDBJ databases">
        <authorList>
            <consortium name="Wellcome Sanger Institute Data Sharing"/>
        </authorList>
    </citation>
    <scope>NUCLEOTIDE SEQUENCE [LARGE SCALE GENOMIC DNA]</scope>
</reference>
<evidence type="ECO:0000313" key="4">
    <source>
        <dbReference type="Proteomes" id="UP000694580"/>
    </source>
</evidence>